<keyword evidence="2" id="KW-1185">Reference proteome</keyword>
<evidence type="ECO:0000313" key="1">
    <source>
        <dbReference type="EMBL" id="SIT22321.1"/>
    </source>
</evidence>
<evidence type="ECO:0008006" key="3">
    <source>
        <dbReference type="Google" id="ProtNLM"/>
    </source>
</evidence>
<sequence>MRYLFIPMLLIGSSAFMLIHHHTKQIAPPPKIIQQTKPLSTIHDIPLPEGFVRISQPEGSFGAYLRRLPLKADKTVYLYNGTKKANQTAQFAVLDIPVGNKDLQQCADAVMRIYAEYQYSRKQYHRIAFSSLDGTSMDFTSWMKGYRFYEKHNKLQKQLNATPCSTHTCLNNYLQTVFAYASTLSLNSDLVPVTEGWNSIQPGYVFIKGGSPGHAVLVTDVAWNPATGQKIFLLAQSYMPAQEIHILQNPGIHNSPWYLVETTNSKLYTPEWIFDIQQLKKFPA</sequence>
<dbReference type="KEGG" id="fln:FLA_1271"/>
<name>A0A173MCG0_9BACT</name>
<dbReference type="RefSeq" id="WP_076380110.1">
    <property type="nucleotide sequence ID" value="NZ_AP017422.1"/>
</dbReference>
<dbReference type="STRING" id="477680.SAMN05421788_105277"/>
<dbReference type="EMBL" id="FTOR01000005">
    <property type="protein sequence ID" value="SIT22321.1"/>
    <property type="molecule type" value="Genomic_DNA"/>
</dbReference>
<dbReference type="InterPro" id="IPR032315">
    <property type="entry name" value="DUF4846"/>
</dbReference>
<reference evidence="2" key="1">
    <citation type="submission" date="2017-01" db="EMBL/GenBank/DDBJ databases">
        <authorList>
            <person name="Varghese N."/>
            <person name="Submissions S."/>
        </authorList>
    </citation>
    <scope>NUCLEOTIDE SEQUENCE [LARGE SCALE GENOMIC DNA]</scope>
    <source>
        <strain evidence="2">DSM 21054</strain>
    </source>
</reference>
<dbReference type="Proteomes" id="UP000186917">
    <property type="component" value="Unassembled WGS sequence"/>
</dbReference>
<dbReference type="AlphaFoldDB" id="A0A173MCG0"/>
<accession>A0A173MCG0</accession>
<organism evidence="1 2">
    <name type="scientific">Filimonas lacunae</name>
    <dbReference type="NCBI Taxonomy" id="477680"/>
    <lineage>
        <taxon>Bacteria</taxon>
        <taxon>Pseudomonadati</taxon>
        <taxon>Bacteroidota</taxon>
        <taxon>Chitinophagia</taxon>
        <taxon>Chitinophagales</taxon>
        <taxon>Chitinophagaceae</taxon>
        <taxon>Filimonas</taxon>
    </lineage>
</organism>
<protein>
    <recommendedName>
        <fullName evidence="3">DUF4846 domain-containing protein</fullName>
    </recommendedName>
</protein>
<dbReference type="Pfam" id="PF16138">
    <property type="entry name" value="DUF4846"/>
    <property type="match status" value="1"/>
</dbReference>
<dbReference type="OrthoDB" id="5511471at2"/>
<evidence type="ECO:0000313" key="2">
    <source>
        <dbReference type="Proteomes" id="UP000186917"/>
    </source>
</evidence>
<proteinExistence type="predicted"/>
<gene>
    <name evidence="1" type="ORF">SAMN05421788_105277</name>
</gene>